<keyword evidence="1" id="KW-1185">Reference proteome</keyword>
<dbReference type="AlphaFoldDB" id="A0A1I8AXF4"/>
<reference evidence="2" key="1">
    <citation type="submission" date="2016-11" db="UniProtKB">
        <authorList>
            <consortium name="WormBaseParasite"/>
        </authorList>
    </citation>
    <scope>IDENTIFICATION</scope>
</reference>
<sequence length="358" mass="41334">MTQDPGKYFEDSYYDMIEGFESPGNLNRGLLGMVNDINRCFAISPLQIPLHTDEFKNFFLDFDRLKIQINPEKGEKGAVSGCIAGLFKRYWFGSDRSYDTEKIMNRGLLGMVNDINRCFAISPLQIPLHTDEFKNFFLDFDRLKIQINPEKGEKGAVSGCIAGLFKRYWFGSDRSYDTEKIMDHRANQHFIAKINVRNDQWFEFNDERVSGFNPDLYIKKISFAWTRAILLNARMKAANSQSCSLVHPSSKDKDYAAYSLYGIILTITLSMPFPKSEELDLVSLFENAFDNYPPNKCETCKKLATKMLYIWRLTDILVHPSSKMAAQVTIISSSQNLKMRRFVHPFFNDMDTPQSTYI</sequence>
<evidence type="ECO:0000313" key="2">
    <source>
        <dbReference type="WBParaSite" id="MhA1_Contig100.frz3.gene17"/>
    </source>
</evidence>
<dbReference type="Proteomes" id="UP000095281">
    <property type="component" value="Unplaced"/>
</dbReference>
<proteinExistence type="predicted"/>
<accession>A0A1I8AXF4</accession>
<name>A0A1I8AXF4_MELHA</name>
<organism evidence="1 2">
    <name type="scientific">Meloidogyne hapla</name>
    <name type="common">Root-knot nematode worm</name>
    <dbReference type="NCBI Taxonomy" id="6305"/>
    <lineage>
        <taxon>Eukaryota</taxon>
        <taxon>Metazoa</taxon>
        <taxon>Ecdysozoa</taxon>
        <taxon>Nematoda</taxon>
        <taxon>Chromadorea</taxon>
        <taxon>Rhabditida</taxon>
        <taxon>Tylenchina</taxon>
        <taxon>Tylenchomorpha</taxon>
        <taxon>Tylenchoidea</taxon>
        <taxon>Meloidogynidae</taxon>
        <taxon>Meloidogyninae</taxon>
        <taxon>Meloidogyne</taxon>
    </lineage>
</organism>
<dbReference type="Gene3D" id="3.90.70.10">
    <property type="entry name" value="Cysteine proteinases"/>
    <property type="match status" value="2"/>
</dbReference>
<protein>
    <submittedName>
        <fullName evidence="2">DUF2236 domain-containing protein</fullName>
    </submittedName>
</protein>
<dbReference type="WBParaSite" id="MhA1_Contig100.frz3.gene17">
    <property type="protein sequence ID" value="MhA1_Contig100.frz3.gene17"/>
    <property type="gene ID" value="MhA1_Contig100.frz3.gene17"/>
</dbReference>
<evidence type="ECO:0000313" key="1">
    <source>
        <dbReference type="Proteomes" id="UP000095281"/>
    </source>
</evidence>